<evidence type="ECO:0000256" key="3">
    <source>
        <dbReference type="ARBA" id="ARBA00022691"/>
    </source>
</evidence>
<dbReference type="NCBIfam" id="TIGR03533">
    <property type="entry name" value="L3_gln_methyl"/>
    <property type="match status" value="1"/>
</dbReference>
<dbReference type="PANTHER" id="PTHR47806">
    <property type="entry name" value="50S RIBOSOMAL PROTEIN L3 GLUTAMINE METHYLTRANSFERASE"/>
    <property type="match status" value="1"/>
</dbReference>
<accession>A0ABT7IMR7</accession>
<dbReference type="GO" id="GO:0008168">
    <property type="term" value="F:methyltransferase activity"/>
    <property type="evidence" value="ECO:0007669"/>
    <property type="project" value="UniProtKB-KW"/>
</dbReference>
<dbReference type="EC" id="2.1.1.298" evidence="5"/>
<keyword evidence="3" id="KW-0949">S-adenosyl-L-methionine</keyword>
<dbReference type="EMBL" id="JAKZJU020000001">
    <property type="protein sequence ID" value="MDL2059669.1"/>
    <property type="molecule type" value="Genomic_DNA"/>
</dbReference>
<keyword evidence="6" id="KW-1185">Reference proteome</keyword>
<dbReference type="PROSITE" id="PS00092">
    <property type="entry name" value="N6_MTASE"/>
    <property type="match status" value="1"/>
</dbReference>
<feature type="domain" description="Methyltransferase" evidence="4">
    <location>
        <begin position="137"/>
        <end position="267"/>
    </location>
</feature>
<evidence type="ECO:0000256" key="1">
    <source>
        <dbReference type="ARBA" id="ARBA00022603"/>
    </source>
</evidence>
<dbReference type="PIRSF" id="PIRSF037167">
    <property type="entry name" value="Mtase_YfcB_prd"/>
    <property type="match status" value="1"/>
</dbReference>
<dbReference type="SUPFAM" id="SSF53335">
    <property type="entry name" value="S-adenosyl-L-methionine-dependent methyltransferases"/>
    <property type="match status" value="1"/>
</dbReference>
<dbReference type="Proteomes" id="UP001165481">
    <property type="component" value="Unassembled WGS sequence"/>
</dbReference>
<evidence type="ECO:0000259" key="4">
    <source>
        <dbReference type="Pfam" id="PF13847"/>
    </source>
</evidence>
<dbReference type="GO" id="GO:0005840">
    <property type="term" value="C:ribosome"/>
    <property type="evidence" value="ECO:0007669"/>
    <property type="project" value="UniProtKB-KW"/>
</dbReference>
<sequence>MPQNSIEAASSLHTIRDLVRWAMTRMEESRISLGHGTNDTWEEATFLVLRALKLPFDRLDAFFDANLTEEEVRRIACLIEERVTEHVPVPYLLHEAWLVGHRFYCDENVLIPRSFLAELLEEHLQPWVQDPEEIGSALDMCTGSGCLAVLLAEAFPSARVTGVDISPSALEVARVNRSDYGLEDRMELVLSDLFDMPELKTRRWDLIISNPPYVTTASMESLPDEYRHEPALALEAGGDGMDVVRRLLPEAARHLTDNGLLVVEVGDGREALEAIWPDLPLTWLTVSAGDNLVFLATARDLRDYFGPRETAA</sequence>
<dbReference type="Gene3D" id="3.40.50.150">
    <property type="entry name" value="Vaccinia Virus protein VP39"/>
    <property type="match status" value="1"/>
</dbReference>
<reference evidence="5" key="1">
    <citation type="submission" date="2023-03" db="EMBL/GenBank/DDBJ databases">
        <title>Mesosutterella sp. nov. isolated from porcine feces.</title>
        <authorList>
            <person name="Yu S."/>
        </authorList>
    </citation>
    <scope>NUCLEOTIDE SEQUENCE</scope>
    <source>
        <strain evidence="5">AGMB02718</strain>
    </source>
</reference>
<dbReference type="NCBIfam" id="TIGR00536">
    <property type="entry name" value="hemK_fam"/>
    <property type="match status" value="1"/>
</dbReference>
<dbReference type="InterPro" id="IPR017127">
    <property type="entry name" value="Ribosome_uL3_MTase"/>
</dbReference>
<evidence type="ECO:0000256" key="2">
    <source>
        <dbReference type="ARBA" id="ARBA00022679"/>
    </source>
</evidence>
<gene>
    <name evidence="5" type="primary">prmB</name>
    <name evidence="5" type="ORF">MUN46_006975</name>
</gene>
<dbReference type="InterPro" id="IPR029063">
    <property type="entry name" value="SAM-dependent_MTases_sf"/>
</dbReference>
<organism evidence="5 6">
    <name type="scientific">Mesosutterella faecium</name>
    <dbReference type="NCBI Taxonomy" id="2925194"/>
    <lineage>
        <taxon>Bacteria</taxon>
        <taxon>Pseudomonadati</taxon>
        <taxon>Pseudomonadota</taxon>
        <taxon>Betaproteobacteria</taxon>
        <taxon>Burkholderiales</taxon>
        <taxon>Sutterellaceae</taxon>
        <taxon>Mesosutterella</taxon>
    </lineage>
</organism>
<protein>
    <submittedName>
        <fullName evidence="5">50S ribosomal protein L3 N(5)-glutamine methyltransferase</fullName>
        <ecNumber evidence="5">2.1.1.298</ecNumber>
    </submittedName>
</protein>
<keyword evidence="2 5" id="KW-0808">Transferase</keyword>
<evidence type="ECO:0000313" key="5">
    <source>
        <dbReference type="EMBL" id="MDL2059669.1"/>
    </source>
</evidence>
<dbReference type="InterPro" id="IPR004556">
    <property type="entry name" value="HemK-like"/>
</dbReference>
<evidence type="ECO:0000313" key="6">
    <source>
        <dbReference type="Proteomes" id="UP001165481"/>
    </source>
</evidence>
<dbReference type="InterPro" id="IPR002052">
    <property type="entry name" value="DNA_methylase_N6_adenine_CS"/>
</dbReference>
<comment type="caution">
    <text evidence="5">The sequence shown here is derived from an EMBL/GenBank/DDBJ whole genome shotgun (WGS) entry which is preliminary data.</text>
</comment>
<dbReference type="Gene3D" id="1.10.8.10">
    <property type="entry name" value="DNA helicase RuvA subunit, C-terminal domain"/>
    <property type="match status" value="1"/>
</dbReference>
<keyword evidence="1 5" id="KW-0489">Methyltransferase</keyword>
<name>A0ABT7IMR7_9BURK</name>
<dbReference type="PANTHER" id="PTHR47806:SF1">
    <property type="entry name" value="RIBOSOMAL PROTEIN UL3 GLUTAMINE METHYLTRANSFERASE"/>
    <property type="match status" value="1"/>
</dbReference>
<dbReference type="RefSeq" id="WP_243376557.1">
    <property type="nucleotide sequence ID" value="NZ_JAKZJU020000001.1"/>
</dbReference>
<keyword evidence="5" id="KW-0689">Ribosomal protein</keyword>
<dbReference type="CDD" id="cd02440">
    <property type="entry name" value="AdoMet_MTases"/>
    <property type="match status" value="1"/>
</dbReference>
<dbReference type="Pfam" id="PF13847">
    <property type="entry name" value="Methyltransf_31"/>
    <property type="match status" value="1"/>
</dbReference>
<keyword evidence="5" id="KW-0687">Ribonucleoprotein</keyword>
<dbReference type="GO" id="GO:0032259">
    <property type="term" value="P:methylation"/>
    <property type="evidence" value="ECO:0007669"/>
    <property type="project" value="UniProtKB-KW"/>
</dbReference>
<proteinExistence type="predicted"/>
<dbReference type="InterPro" id="IPR025714">
    <property type="entry name" value="Methyltranfer_dom"/>
</dbReference>